<name>A0A0H3CSG8_ENTCC</name>
<keyword evidence="1" id="KW-0614">Plasmid</keyword>
<dbReference type="HOGENOM" id="CLU_3135222_0_0_6"/>
<organism evidence="1 2">
    <name type="scientific">Enterobacter cloacae subsp. cloacae (strain ATCC 13047 / DSM 30054 / NBRC 13535 / NCTC 10005 / WDCM 00083 / NCDC 279-56)</name>
    <dbReference type="NCBI Taxonomy" id="716541"/>
    <lineage>
        <taxon>Bacteria</taxon>
        <taxon>Pseudomonadati</taxon>
        <taxon>Pseudomonadota</taxon>
        <taxon>Gammaproteobacteria</taxon>
        <taxon>Enterobacterales</taxon>
        <taxon>Enterobacteriaceae</taxon>
        <taxon>Enterobacter</taxon>
        <taxon>Enterobacter cloacae complex</taxon>
    </lineage>
</organism>
<evidence type="ECO:0000313" key="1">
    <source>
        <dbReference type="EMBL" id="ADF64901.1"/>
    </source>
</evidence>
<proteinExistence type="predicted"/>
<reference evidence="1 2" key="1">
    <citation type="journal article" date="2010" name="J. Bacteriol.">
        <title>Complete genome sequence of Enterobacter cloacae subsp. cloacae type strain ATCC 13047.</title>
        <authorList>
            <person name="Ren Y."/>
            <person name="Ren Y."/>
            <person name="Zhou Z."/>
            <person name="Guo X."/>
            <person name="Li Y."/>
            <person name="Feng L."/>
            <person name="Wang L."/>
        </authorList>
    </citation>
    <scope>NUCLEOTIDE SEQUENCE [LARGE SCALE GENOMIC DNA]</scope>
    <source>
        <strain evidence="2">ATCC 13047 / DSM 30054 / NBRC 13535 / NCTC 10005 / WDCM 00083 / NCDC 279-56</strain>
        <plasmid evidence="1">pECL_A</plasmid>
    </source>
</reference>
<protein>
    <submittedName>
        <fullName evidence="1">Uncharacterized protein</fullName>
    </submittedName>
</protein>
<keyword evidence="2" id="KW-1185">Reference proteome</keyword>
<sequence length="49" mass="5979">MLLLRFMKERDLEHKIPGQSKFQFNRYRNFSVMKYGVTPYIRLTRNPAS</sequence>
<dbReference type="EnsemblBacteria" id="ADF64901">
    <property type="protein sequence ID" value="ADF64901"/>
    <property type="gene ID" value="ECL_A214"/>
</dbReference>
<accession>A0A0H3CSG8</accession>
<dbReference type="EMBL" id="CP001919">
    <property type="protein sequence ID" value="ADF64901.1"/>
    <property type="molecule type" value="Genomic_DNA"/>
</dbReference>
<geneLocation type="plasmid" evidence="1 2">
    <name>pECL_A</name>
</geneLocation>
<evidence type="ECO:0000313" key="2">
    <source>
        <dbReference type="Proteomes" id="UP000002363"/>
    </source>
</evidence>
<gene>
    <name evidence="1" type="ordered locus">ECL_A214</name>
</gene>
<dbReference type="KEGG" id="enc:ECL_A214"/>
<dbReference type="Proteomes" id="UP000002363">
    <property type="component" value="Plasmid pECL_A"/>
</dbReference>
<dbReference type="AlphaFoldDB" id="A0A0H3CSG8"/>